<reference evidence="2" key="1">
    <citation type="journal article" date="2019" name="Int. J. Syst. Evol. Microbiol.">
        <title>The Global Catalogue of Microorganisms (GCM) 10K type strain sequencing project: providing services to taxonomists for standard genome sequencing and annotation.</title>
        <authorList>
            <consortium name="The Broad Institute Genomics Platform"/>
            <consortium name="The Broad Institute Genome Sequencing Center for Infectious Disease"/>
            <person name="Wu L."/>
            <person name="Ma J."/>
        </authorList>
    </citation>
    <scope>NUCLEOTIDE SEQUENCE [LARGE SCALE GENOMIC DNA]</scope>
    <source>
        <strain evidence="2">CGMCC 4.7643</strain>
    </source>
</reference>
<dbReference type="EMBL" id="JBHUKU010000006">
    <property type="protein sequence ID" value="MFD2459554.1"/>
    <property type="molecule type" value="Genomic_DNA"/>
</dbReference>
<protein>
    <recommendedName>
        <fullName evidence="3">Methylmalonyl-CoA mutase, C-terminal domain</fullName>
    </recommendedName>
</protein>
<organism evidence="1 2">
    <name type="scientific">Amycolatopsis samaneae</name>
    <dbReference type="NCBI Taxonomy" id="664691"/>
    <lineage>
        <taxon>Bacteria</taxon>
        <taxon>Bacillati</taxon>
        <taxon>Actinomycetota</taxon>
        <taxon>Actinomycetes</taxon>
        <taxon>Pseudonocardiales</taxon>
        <taxon>Pseudonocardiaceae</taxon>
        <taxon>Amycolatopsis</taxon>
    </lineage>
</organism>
<evidence type="ECO:0000313" key="1">
    <source>
        <dbReference type="EMBL" id="MFD2459554.1"/>
    </source>
</evidence>
<gene>
    <name evidence="1" type="ORF">ACFSYJ_13155</name>
</gene>
<proteinExistence type="predicted"/>
<dbReference type="Proteomes" id="UP001597419">
    <property type="component" value="Unassembled WGS sequence"/>
</dbReference>
<accession>A0ABW5GE95</accession>
<dbReference type="Gene3D" id="3.40.50.280">
    <property type="entry name" value="Cobalamin-binding domain"/>
    <property type="match status" value="1"/>
</dbReference>
<dbReference type="SUPFAM" id="SSF52242">
    <property type="entry name" value="Cobalamin (vitamin B12)-binding domain"/>
    <property type="match status" value="1"/>
</dbReference>
<dbReference type="InterPro" id="IPR036724">
    <property type="entry name" value="Cobalamin-bd_sf"/>
</dbReference>
<evidence type="ECO:0008006" key="3">
    <source>
        <dbReference type="Google" id="ProtNLM"/>
    </source>
</evidence>
<name>A0ABW5GE95_9PSEU</name>
<keyword evidence="2" id="KW-1185">Reference proteome</keyword>
<evidence type="ECO:0000313" key="2">
    <source>
        <dbReference type="Proteomes" id="UP001597419"/>
    </source>
</evidence>
<dbReference type="RefSeq" id="WP_345396957.1">
    <property type="nucleotide sequence ID" value="NZ_BAABHG010000008.1"/>
</dbReference>
<sequence length="126" mass="12928">MSGPPPRVLLAEIGEGGPDAALLGRLLRDEGMEVVHAGALGTAEQLVRTADQEDPDVLGVVVAPGAGAALAGLDALSPEVHLFVLGAAPDGVERRPVRAFETAEEVVGWLSGVRSHTGEAPPDRVR</sequence>
<comment type="caution">
    <text evidence="1">The sequence shown here is derived from an EMBL/GenBank/DDBJ whole genome shotgun (WGS) entry which is preliminary data.</text>
</comment>